<name>A0ABR6CEQ5_9HYPH</name>
<reference evidence="2 3" key="1">
    <citation type="submission" date="2020-08" db="EMBL/GenBank/DDBJ databases">
        <title>Genomic Encyclopedia of Type Strains, Phase IV (KMG-IV): sequencing the most valuable type-strain genomes for metagenomic binning, comparative biology and taxonomic classification.</title>
        <authorList>
            <person name="Goeker M."/>
        </authorList>
    </citation>
    <scope>NUCLEOTIDE SEQUENCE [LARGE SCALE GENOMIC DNA]</scope>
    <source>
        <strain evidence="2 3">DSM 17455</strain>
    </source>
</reference>
<feature type="transmembrane region" description="Helical" evidence="1">
    <location>
        <begin position="159"/>
        <end position="184"/>
    </location>
</feature>
<keyword evidence="1" id="KW-1133">Transmembrane helix</keyword>
<protein>
    <submittedName>
        <fullName evidence="2">Uncharacterized protein involved in response to NO</fullName>
    </submittedName>
</protein>
<dbReference type="RefSeq" id="WP_083948677.1">
    <property type="nucleotide sequence ID" value="NZ_JACJHY010000034.1"/>
</dbReference>
<comment type="caution">
    <text evidence="2">The sequence shown here is derived from an EMBL/GenBank/DDBJ whole genome shotgun (WGS) entry which is preliminary data.</text>
</comment>
<organism evidence="2 3">
    <name type="scientific">Aminobacter ciceronei</name>
    <dbReference type="NCBI Taxonomy" id="150723"/>
    <lineage>
        <taxon>Bacteria</taxon>
        <taxon>Pseudomonadati</taxon>
        <taxon>Pseudomonadota</taxon>
        <taxon>Alphaproteobacteria</taxon>
        <taxon>Hyphomicrobiales</taxon>
        <taxon>Phyllobacteriaceae</taxon>
        <taxon>Aminobacter</taxon>
    </lineage>
</organism>
<feature type="transmembrane region" description="Helical" evidence="1">
    <location>
        <begin position="104"/>
        <end position="123"/>
    </location>
</feature>
<dbReference type="EMBL" id="JACJHZ010000034">
    <property type="protein sequence ID" value="MBA9023477.1"/>
    <property type="molecule type" value="Genomic_DNA"/>
</dbReference>
<proteinExistence type="predicted"/>
<feature type="transmembrane region" description="Helical" evidence="1">
    <location>
        <begin position="135"/>
        <end position="153"/>
    </location>
</feature>
<dbReference type="Pfam" id="PF05940">
    <property type="entry name" value="NnrS"/>
    <property type="match status" value="1"/>
</dbReference>
<accession>A0ABR6CEQ5</accession>
<feature type="transmembrane region" description="Helical" evidence="1">
    <location>
        <begin position="344"/>
        <end position="365"/>
    </location>
</feature>
<gene>
    <name evidence="2" type="ORF">HNQ97_005502</name>
</gene>
<keyword evidence="1" id="KW-0812">Transmembrane</keyword>
<dbReference type="InterPro" id="IPR010266">
    <property type="entry name" value="NnrS"/>
</dbReference>
<dbReference type="Proteomes" id="UP000587524">
    <property type="component" value="Unassembled WGS sequence"/>
</dbReference>
<keyword evidence="1" id="KW-0472">Membrane</keyword>
<feature type="transmembrane region" description="Helical" evidence="1">
    <location>
        <begin position="49"/>
        <end position="67"/>
    </location>
</feature>
<evidence type="ECO:0000256" key="1">
    <source>
        <dbReference type="SAM" id="Phobius"/>
    </source>
</evidence>
<feature type="transmembrane region" description="Helical" evidence="1">
    <location>
        <begin position="281"/>
        <end position="300"/>
    </location>
</feature>
<feature type="transmembrane region" description="Helical" evidence="1">
    <location>
        <begin position="79"/>
        <end position="98"/>
    </location>
</feature>
<evidence type="ECO:0000313" key="3">
    <source>
        <dbReference type="Proteomes" id="UP000587524"/>
    </source>
</evidence>
<sequence>MFFGSQPFRPFFAVASLDALFGAAIWTPALSWAQPWLAGPSAGDWHRQALLYGTFPAMLAGFLLTALPRWTGKAGPRNAVTKFLLALWFAARGSYVLGPHGTGPAIAAVFLSALTLTTAGYVISSRDRRNYKIVLLLFGFSASAAMTAASYPVDLTLRLSLATMTGLLMVVGGRVIPALTAAYLCNSGAPSVPAPLAVMEKGSAAAAALALSFWIAMPDAQVTAVACAACASLQLARATQWRGWQVRLPAAVAALHVGYCWIGLGFALLALHILVPLHVSTAAAVHAWTVGAFGTMSLAIMGSMIRKHSGLAFARSIRATVAYAAMTGAAVARVGGELIASQGSVLLVLSGGLWLVAFLLFIAAFHQPLLVRGCPPGR</sequence>
<keyword evidence="3" id="KW-1185">Reference proteome</keyword>
<evidence type="ECO:0000313" key="2">
    <source>
        <dbReference type="EMBL" id="MBA9023477.1"/>
    </source>
</evidence>
<feature type="transmembrane region" description="Helical" evidence="1">
    <location>
        <begin position="251"/>
        <end position="275"/>
    </location>
</feature>